<feature type="domain" description="PiggyBac transposable element-derived protein" evidence="2">
    <location>
        <begin position="171"/>
        <end position="239"/>
    </location>
</feature>
<keyword evidence="1" id="KW-0732">Signal</keyword>
<evidence type="ECO:0000313" key="3">
    <source>
        <dbReference type="EMBL" id="KAF2887452.1"/>
    </source>
</evidence>
<proteinExistence type="predicted"/>
<name>A0A8K0CNM8_IGNLU</name>
<feature type="signal peptide" evidence="1">
    <location>
        <begin position="1"/>
        <end position="16"/>
    </location>
</feature>
<protein>
    <recommendedName>
        <fullName evidence="2">PiggyBac transposable element-derived protein domain-containing protein</fullName>
    </recommendedName>
</protein>
<dbReference type="OrthoDB" id="8187571at2759"/>
<gene>
    <name evidence="3" type="ORF">ILUMI_18722</name>
</gene>
<comment type="caution">
    <text evidence="3">The sequence shown here is derived from an EMBL/GenBank/DDBJ whole genome shotgun (WGS) entry which is preliminary data.</text>
</comment>
<dbReference type="Pfam" id="PF13843">
    <property type="entry name" value="DDE_Tnp_1_7"/>
    <property type="match status" value="1"/>
</dbReference>
<dbReference type="InterPro" id="IPR029526">
    <property type="entry name" value="PGBD"/>
</dbReference>
<evidence type="ECO:0000259" key="2">
    <source>
        <dbReference type="Pfam" id="PF13843"/>
    </source>
</evidence>
<feature type="chain" id="PRO_5035422233" description="PiggyBac transposable element-derived protein domain-containing protein" evidence="1">
    <location>
        <begin position="17"/>
        <end position="246"/>
    </location>
</feature>
<sequence>MKLFIILVQIIKPADARPFPKAGAWKTNRKSGLGKSRICTSSRERTRVEELEKSRKLKLKKLALERNLQLYRTNRLRGLCVEYSDYNDYEVKLLRHSKNEFHFPPVDASKLPKPTSIKEASRLGGFLKFNCPNVPHGYPELPYRGNWPYSTLCKTNHLNAKNLRKTNATFIETFWLTMSLEIFRFLLRYLRLDNKASKAERLKENKLATIRELHDNFFANWKNNYSLAKYTIDEKLEAFREINLYC</sequence>
<dbReference type="Proteomes" id="UP000801492">
    <property type="component" value="Unassembled WGS sequence"/>
</dbReference>
<evidence type="ECO:0000256" key="1">
    <source>
        <dbReference type="SAM" id="SignalP"/>
    </source>
</evidence>
<dbReference type="AlphaFoldDB" id="A0A8K0CNM8"/>
<accession>A0A8K0CNM8</accession>
<reference evidence="3" key="1">
    <citation type="submission" date="2019-08" db="EMBL/GenBank/DDBJ databases">
        <title>The genome of the North American firefly Photinus pyralis.</title>
        <authorList>
            <consortium name="Photinus pyralis genome working group"/>
            <person name="Fallon T.R."/>
            <person name="Sander Lower S.E."/>
            <person name="Weng J.-K."/>
        </authorList>
    </citation>
    <scope>NUCLEOTIDE SEQUENCE</scope>
    <source>
        <strain evidence="3">TRF0915ILg1</strain>
        <tissue evidence="3">Whole body</tissue>
    </source>
</reference>
<dbReference type="EMBL" id="VTPC01083440">
    <property type="protein sequence ID" value="KAF2887452.1"/>
    <property type="molecule type" value="Genomic_DNA"/>
</dbReference>
<keyword evidence="4" id="KW-1185">Reference proteome</keyword>
<evidence type="ECO:0000313" key="4">
    <source>
        <dbReference type="Proteomes" id="UP000801492"/>
    </source>
</evidence>
<organism evidence="3 4">
    <name type="scientific">Ignelater luminosus</name>
    <name type="common">Cucubano</name>
    <name type="synonym">Pyrophorus luminosus</name>
    <dbReference type="NCBI Taxonomy" id="2038154"/>
    <lineage>
        <taxon>Eukaryota</taxon>
        <taxon>Metazoa</taxon>
        <taxon>Ecdysozoa</taxon>
        <taxon>Arthropoda</taxon>
        <taxon>Hexapoda</taxon>
        <taxon>Insecta</taxon>
        <taxon>Pterygota</taxon>
        <taxon>Neoptera</taxon>
        <taxon>Endopterygota</taxon>
        <taxon>Coleoptera</taxon>
        <taxon>Polyphaga</taxon>
        <taxon>Elateriformia</taxon>
        <taxon>Elateroidea</taxon>
        <taxon>Elateridae</taxon>
        <taxon>Agrypninae</taxon>
        <taxon>Pyrophorini</taxon>
        <taxon>Ignelater</taxon>
    </lineage>
</organism>